<evidence type="ECO:0000256" key="1">
    <source>
        <dbReference type="ARBA" id="ARBA00022649"/>
    </source>
</evidence>
<dbReference type="PATRIC" id="fig|2702.99.peg.1186"/>
<dbReference type="GO" id="GO:0006415">
    <property type="term" value="P:translational termination"/>
    <property type="evidence" value="ECO:0007669"/>
    <property type="project" value="TreeGrafter"/>
</dbReference>
<dbReference type="InterPro" id="IPR007712">
    <property type="entry name" value="RelE/ParE_toxin"/>
</dbReference>
<comment type="caution">
    <text evidence="2">The sequence shown here is derived from an EMBL/GenBank/DDBJ whole genome shotgun (WGS) entry which is preliminary data.</text>
</comment>
<evidence type="ECO:0000313" key="2">
    <source>
        <dbReference type="EMBL" id="KXA17328.1"/>
    </source>
</evidence>
<reference evidence="2 3" key="1">
    <citation type="submission" date="2016-01" db="EMBL/GenBank/DDBJ databases">
        <authorList>
            <person name="Oliw E.H."/>
        </authorList>
    </citation>
    <scope>NUCLEOTIDE SEQUENCE [LARGE SCALE GENOMIC DNA]</scope>
    <source>
        <strain evidence="2 3">GED7760B</strain>
    </source>
</reference>
<dbReference type="GO" id="GO:0004521">
    <property type="term" value="F:RNA endonuclease activity"/>
    <property type="evidence" value="ECO:0007669"/>
    <property type="project" value="TreeGrafter"/>
</dbReference>
<dbReference type="SUPFAM" id="SSF143011">
    <property type="entry name" value="RelE-like"/>
    <property type="match status" value="1"/>
</dbReference>
<dbReference type="NCBIfam" id="TIGR02385">
    <property type="entry name" value="RelE_StbE"/>
    <property type="match status" value="1"/>
</dbReference>
<keyword evidence="1" id="KW-1277">Toxin-antitoxin system</keyword>
<dbReference type="Pfam" id="PF15738">
    <property type="entry name" value="YafQ_toxin"/>
    <property type="match status" value="1"/>
</dbReference>
<dbReference type="PANTHER" id="PTHR40588:SF1">
    <property type="entry name" value="MRNA INTERFERASE TOXIN YAFQ"/>
    <property type="match status" value="1"/>
</dbReference>
<accession>A0A133NM16</accession>
<evidence type="ECO:0000313" key="3">
    <source>
        <dbReference type="Proteomes" id="UP000070558"/>
    </source>
</evidence>
<proteinExistence type="predicted"/>
<sequence>MKIIFDTQFQADLRRLLRENPSIKHELEDLIDSIYEFEEVPESYNPHQLSHPRGMYSGYWELHLQEGKFDVILIYNYRYNIPVIRFVRIGSHNNLFHNGHR</sequence>
<dbReference type="RefSeq" id="WP_060787296.1">
    <property type="nucleotide sequence ID" value="NZ_JBLLPD010000007.1"/>
</dbReference>
<dbReference type="Gene3D" id="3.30.2310.20">
    <property type="entry name" value="RelE-like"/>
    <property type="match status" value="1"/>
</dbReference>
<dbReference type="GO" id="GO:0006402">
    <property type="term" value="P:mRNA catabolic process"/>
    <property type="evidence" value="ECO:0007669"/>
    <property type="project" value="TreeGrafter"/>
</dbReference>
<protein>
    <submittedName>
        <fullName evidence="2">Addiction module toxin, RelE/StbE family</fullName>
    </submittedName>
</protein>
<name>A0A133NM16_GARVA</name>
<dbReference type="InterPro" id="IPR004386">
    <property type="entry name" value="Toxin_YafQ-like"/>
</dbReference>
<dbReference type="InterPro" id="IPR035093">
    <property type="entry name" value="RelE/ParE_toxin_dom_sf"/>
</dbReference>
<dbReference type="EMBL" id="LRQA01000058">
    <property type="protein sequence ID" value="KXA17328.1"/>
    <property type="molecule type" value="Genomic_DNA"/>
</dbReference>
<dbReference type="AlphaFoldDB" id="A0A133NM16"/>
<gene>
    <name evidence="2" type="ORF">HMPREF3216_01218</name>
</gene>
<organism evidence="2 3">
    <name type="scientific">Gardnerella vaginalis</name>
    <dbReference type="NCBI Taxonomy" id="2702"/>
    <lineage>
        <taxon>Bacteria</taxon>
        <taxon>Bacillati</taxon>
        <taxon>Actinomycetota</taxon>
        <taxon>Actinomycetes</taxon>
        <taxon>Bifidobacteriales</taxon>
        <taxon>Bifidobacteriaceae</taxon>
        <taxon>Gardnerella</taxon>
    </lineage>
</organism>
<dbReference type="OrthoDB" id="7030467at2"/>
<dbReference type="PANTHER" id="PTHR40588">
    <property type="entry name" value="MRNA INTERFERASE TOXIN YAFQ"/>
    <property type="match status" value="1"/>
</dbReference>
<dbReference type="Proteomes" id="UP000070558">
    <property type="component" value="Unassembled WGS sequence"/>
</dbReference>